<evidence type="ECO:0000313" key="1">
    <source>
        <dbReference type="EMBL" id="KAK4210892.1"/>
    </source>
</evidence>
<protein>
    <submittedName>
        <fullName evidence="1">Uncharacterized protein</fullName>
    </submittedName>
</protein>
<reference evidence="1" key="1">
    <citation type="journal article" date="2023" name="Mol. Phylogenet. Evol.">
        <title>Genome-scale phylogeny and comparative genomics of the fungal order Sordariales.</title>
        <authorList>
            <person name="Hensen N."/>
            <person name="Bonometti L."/>
            <person name="Westerberg I."/>
            <person name="Brannstrom I.O."/>
            <person name="Guillou S."/>
            <person name="Cros-Aarteil S."/>
            <person name="Calhoun S."/>
            <person name="Haridas S."/>
            <person name="Kuo A."/>
            <person name="Mondo S."/>
            <person name="Pangilinan J."/>
            <person name="Riley R."/>
            <person name="LaButti K."/>
            <person name="Andreopoulos B."/>
            <person name="Lipzen A."/>
            <person name="Chen C."/>
            <person name="Yan M."/>
            <person name="Daum C."/>
            <person name="Ng V."/>
            <person name="Clum A."/>
            <person name="Steindorff A."/>
            <person name="Ohm R.A."/>
            <person name="Martin F."/>
            <person name="Silar P."/>
            <person name="Natvig D.O."/>
            <person name="Lalanne C."/>
            <person name="Gautier V."/>
            <person name="Ament-Velasquez S.L."/>
            <person name="Kruys A."/>
            <person name="Hutchinson M.I."/>
            <person name="Powell A.J."/>
            <person name="Barry K."/>
            <person name="Miller A.N."/>
            <person name="Grigoriev I.V."/>
            <person name="Debuchy R."/>
            <person name="Gladieux P."/>
            <person name="Hiltunen Thoren M."/>
            <person name="Johannesson H."/>
        </authorList>
    </citation>
    <scope>NUCLEOTIDE SEQUENCE</scope>
    <source>
        <strain evidence="1">PSN293</strain>
    </source>
</reference>
<evidence type="ECO:0000313" key="2">
    <source>
        <dbReference type="Proteomes" id="UP001301769"/>
    </source>
</evidence>
<dbReference type="AlphaFoldDB" id="A0AAN7B5L0"/>
<keyword evidence="2" id="KW-1185">Reference proteome</keyword>
<sequence length="461" mass="49540">MSSTDKVNQLFWLAYGQAIKDKAGANFGKTGAFFLASEAQKGAPAGSAVPDDYTNTGLYDIANNLLAADNLFYNTSALHGYAEALSTYLNWVDLGSHASKALDTALLNAIQDQSAAEIAYQTQRKKAVEQYKDDCKSGFVPEGQTLTQWIAAGNAPKLTTATKNRDAAAAQVIALQDQIAGPLAAQLTNDRTKLSQEMNKNDDIDGFNMHCAVGNVLSPQELIRALNNGETVPKPTFQRLPLYQSAEYKAAVEAMERKIGTSFKPANSVSFTVDYRKDTSEYNFGQTTAGACLGVSWAGWFSFNAGGSFSESKSIITTAHETENVSVKVTYDTFQIIPIKLGDWNIDISKYTLRSDAPKDIKALARVTSLVMATGLGYEITVGSGVAKTVDNYYNKTVQAGGSISIFGIPIGVGGSGSSTDEKTSHMASWDSEYKTFKVFPAEEAGYATVVGLMGEKFNIL</sequence>
<organism evidence="1 2">
    <name type="scientific">Rhypophila decipiens</name>
    <dbReference type="NCBI Taxonomy" id="261697"/>
    <lineage>
        <taxon>Eukaryota</taxon>
        <taxon>Fungi</taxon>
        <taxon>Dikarya</taxon>
        <taxon>Ascomycota</taxon>
        <taxon>Pezizomycotina</taxon>
        <taxon>Sordariomycetes</taxon>
        <taxon>Sordariomycetidae</taxon>
        <taxon>Sordariales</taxon>
        <taxon>Naviculisporaceae</taxon>
        <taxon>Rhypophila</taxon>
    </lineage>
</organism>
<name>A0AAN7B5L0_9PEZI</name>
<reference evidence="1" key="2">
    <citation type="submission" date="2023-05" db="EMBL/GenBank/DDBJ databases">
        <authorList>
            <consortium name="Lawrence Berkeley National Laboratory"/>
            <person name="Steindorff A."/>
            <person name="Hensen N."/>
            <person name="Bonometti L."/>
            <person name="Westerberg I."/>
            <person name="Brannstrom I.O."/>
            <person name="Guillou S."/>
            <person name="Cros-Aarteil S."/>
            <person name="Calhoun S."/>
            <person name="Haridas S."/>
            <person name="Kuo A."/>
            <person name="Mondo S."/>
            <person name="Pangilinan J."/>
            <person name="Riley R."/>
            <person name="Labutti K."/>
            <person name="Andreopoulos B."/>
            <person name="Lipzen A."/>
            <person name="Chen C."/>
            <person name="Yanf M."/>
            <person name="Daum C."/>
            <person name="Ng V."/>
            <person name="Clum A."/>
            <person name="Ohm R."/>
            <person name="Martin F."/>
            <person name="Silar P."/>
            <person name="Natvig D."/>
            <person name="Lalanne C."/>
            <person name="Gautier V."/>
            <person name="Ament-Velasquez S.L."/>
            <person name="Kruys A."/>
            <person name="Hutchinson M.I."/>
            <person name="Powell A.J."/>
            <person name="Barry K."/>
            <person name="Miller A.N."/>
            <person name="Grigoriev I.V."/>
            <person name="Debuchy R."/>
            <person name="Gladieux P."/>
            <person name="Thoren M.H."/>
            <person name="Johannesson H."/>
        </authorList>
    </citation>
    <scope>NUCLEOTIDE SEQUENCE</scope>
    <source>
        <strain evidence="1">PSN293</strain>
    </source>
</reference>
<comment type="caution">
    <text evidence="1">The sequence shown here is derived from an EMBL/GenBank/DDBJ whole genome shotgun (WGS) entry which is preliminary data.</text>
</comment>
<dbReference type="Proteomes" id="UP001301769">
    <property type="component" value="Unassembled WGS sequence"/>
</dbReference>
<accession>A0AAN7B5L0</accession>
<dbReference type="EMBL" id="MU858163">
    <property type="protein sequence ID" value="KAK4210892.1"/>
    <property type="molecule type" value="Genomic_DNA"/>
</dbReference>
<gene>
    <name evidence="1" type="ORF">QBC37DRAFT_349230</name>
</gene>
<proteinExistence type="predicted"/>